<keyword evidence="3" id="KW-1185">Reference proteome</keyword>
<dbReference type="Proteomes" id="UP000316416">
    <property type="component" value="Chromosome"/>
</dbReference>
<feature type="domain" description="Polysaccharide pyruvyl transferase" evidence="1">
    <location>
        <begin position="12"/>
        <end position="316"/>
    </location>
</feature>
<reference evidence="2" key="1">
    <citation type="submission" date="2021-07" db="EMBL/GenBank/DDBJ databases">
        <title>Shewanella sp. YLB-07 whole genome sequence.</title>
        <authorList>
            <person name="Yu L."/>
        </authorList>
    </citation>
    <scope>NUCLEOTIDE SEQUENCE</scope>
    <source>
        <strain evidence="2">YLB-08</strain>
    </source>
</reference>
<proteinExistence type="predicted"/>
<dbReference type="Pfam" id="PF04230">
    <property type="entry name" value="PS_pyruv_trans"/>
    <property type="match status" value="1"/>
</dbReference>
<keyword evidence="2" id="KW-0808">Transferase</keyword>
<gene>
    <name evidence="2" type="ORF">FM038_015520</name>
</gene>
<dbReference type="GO" id="GO:0016740">
    <property type="term" value="F:transferase activity"/>
    <property type="evidence" value="ECO:0007669"/>
    <property type="project" value="UniProtKB-KW"/>
</dbReference>
<dbReference type="InterPro" id="IPR007345">
    <property type="entry name" value="Polysacch_pyruvyl_Trfase"/>
</dbReference>
<evidence type="ECO:0000313" key="2">
    <source>
        <dbReference type="EMBL" id="QPG58667.1"/>
    </source>
</evidence>
<dbReference type="EMBL" id="CP045503">
    <property type="protein sequence ID" value="QPG58667.1"/>
    <property type="molecule type" value="Genomic_DNA"/>
</dbReference>
<evidence type="ECO:0000259" key="1">
    <source>
        <dbReference type="Pfam" id="PF04230"/>
    </source>
</evidence>
<accession>A0ABX6V8I5</accession>
<dbReference type="RefSeq" id="WP_142874287.1">
    <property type="nucleotide sequence ID" value="NZ_CP045503.2"/>
</dbReference>
<protein>
    <submittedName>
        <fullName evidence="2">Polysaccharide pyruvyl transferase family protein</fullName>
    </submittedName>
</protein>
<name>A0ABX6V8I5_9GAMM</name>
<dbReference type="PANTHER" id="PTHR36836:SF1">
    <property type="entry name" value="COLANIC ACID BIOSYNTHESIS PROTEIN WCAK"/>
    <property type="match status" value="1"/>
</dbReference>
<evidence type="ECO:0000313" key="3">
    <source>
        <dbReference type="Proteomes" id="UP000316416"/>
    </source>
</evidence>
<dbReference type="PANTHER" id="PTHR36836">
    <property type="entry name" value="COLANIC ACID BIOSYNTHESIS PROTEIN WCAK"/>
    <property type="match status" value="1"/>
</dbReference>
<organism evidence="2 3">
    <name type="scientific">Shewanella eurypsychrophilus</name>
    <dbReference type="NCBI Taxonomy" id="2593656"/>
    <lineage>
        <taxon>Bacteria</taxon>
        <taxon>Pseudomonadati</taxon>
        <taxon>Pseudomonadota</taxon>
        <taxon>Gammaproteobacteria</taxon>
        <taxon>Alteromonadales</taxon>
        <taxon>Shewanellaceae</taxon>
        <taxon>Shewanella</taxon>
    </lineage>
</organism>
<sequence>MIIELKGVEFENKGAELMLCAVLDRIEAYWPDAEIALTPSVKASFLQRTSVSAWQKLSLRKLYLDLNSFSYHLPSAVRRYLRKWGVVTEADIDVVIDASGFSYSDQWSPKMSIRHLSGELIRNHKHNKPYIFMPQAMGPFSDPQVRAQIANSFPKAALVCAREADTFNYIHQITGDFSTFRQFGDFTNAVKGLLPDGFDLSQPLACIVPNKNMVNPRNKNKQWLACYESTVLTAVKLYRSKGLTPFFLNHEGHEDGELIARLNQQLDQPLMVIEELDPRKVKGIIAASTAVFCSRFHGCISALSNGIACISTSWSHKYERLHENYTATELLLAPEATEAQLDALIDTSLDKNNELHKQINIKAAEFKLETEKLWQEVKAIIDAVAK</sequence>